<dbReference type="InterPro" id="IPR050857">
    <property type="entry name" value="D-2-hydroxyacid_DH"/>
</dbReference>
<dbReference type="Pfam" id="PF02826">
    <property type="entry name" value="2-Hacid_dh_C"/>
    <property type="match status" value="1"/>
</dbReference>
<dbReference type="InterPro" id="IPR036291">
    <property type="entry name" value="NAD(P)-bd_dom_sf"/>
</dbReference>
<evidence type="ECO:0000259" key="5">
    <source>
        <dbReference type="Pfam" id="PF00389"/>
    </source>
</evidence>
<keyword evidence="8" id="KW-1185">Reference proteome</keyword>
<dbReference type="RefSeq" id="WP_286344649.1">
    <property type="nucleotide sequence ID" value="NZ_AP027732.1"/>
</dbReference>
<dbReference type="SUPFAM" id="SSF52283">
    <property type="entry name" value="Formate/glycerate dehydrogenase catalytic domain-like"/>
    <property type="match status" value="1"/>
</dbReference>
<keyword evidence="2 4" id="KW-0560">Oxidoreductase</keyword>
<evidence type="ECO:0000256" key="4">
    <source>
        <dbReference type="RuleBase" id="RU003719"/>
    </source>
</evidence>
<dbReference type="PROSITE" id="PS00670">
    <property type="entry name" value="D_2_HYDROXYACID_DH_2"/>
    <property type="match status" value="1"/>
</dbReference>
<gene>
    <name evidence="7" type="primary">serA</name>
    <name evidence="7" type="ORF">GCM10025867_42370</name>
</gene>
<dbReference type="InterPro" id="IPR029753">
    <property type="entry name" value="D-isomer_DH_CS"/>
</dbReference>
<organism evidence="7 8">
    <name type="scientific">Frondihabitans sucicola</name>
    <dbReference type="NCBI Taxonomy" id="1268041"/>
    <lineage>
        <taxon>Bacteria</taxon>
        <taxon>Bacillati</taxon>
        <taxon>Actinomycetota</taxon>
        <taxon>Actinomycetes</taxon>
        <taxon>Micrococcales</taxon>
        <taxon>Microbacteriaceae</taxon>
        <taxon>Frondihabitans</taxon>
    </lineage>
</organism>
<dbReference type="PANTHER" id="PTHR42789:SF1">
    <property type="entry name" value="D-ISOMER SPECIFIC 2-HYDROXYACID DEHYDROGENASE FAMILY PROTEIN (AFU_ORTHOLOGUE AFUA_6G10090)"/>
    <property type="match status" value="1"/>
</dbReference>
<dbReference type="SUPFAM" id="SSF51735">
    <property type="entry name" value="NAD(P)-binding Rossmann-fold domains"/>
    <property type="match status" value="1"/>
</dbReference>
<evidence type="ECO:0000256" key="2">
    <source>
        <dbReference type="ARBA" id="ARBA00023002"/>
    </source>
</evidence>
<proteinExistence type="inferred from homology"/>
<comment type="similarity">
    <text evidence="1 4">Belongs to the D-isomer specific 2-hydroxyacid dehydrogenase family.</text>
</comment>
<evidence type="ECO:0000256" key="3">
    <source>
        <dbReference type="ARBA" id="ARBA00023027"/>
    </source>
</evidence>
<dbReference type="Proteomes" id="UP001321486">
    <property type="component" value="Chromosome"/>
</dbReference>
<evidence type="ECO:0000313" key="8">
    <source>
        <dbReference type="Proteomes" id="UP001321486"/>
    </source>
</evidence>
<evidence type="ECO:0000256" key="1">
    <source>
        <dbReference type="ARBA" id="ARBA00005854"/>
    </source>
</evidence>
<dbReference type="EMBL" id="AP027732">
    <property type="protein sequence ID" value="BDZ51996.1"/>
    <property type="molecule type" value="Genomic_DNA"/>
</dbReference>
<dbReference type="PANTHER" id="PTHR42789">
    <property type="entry name" value="D-ISOMER SPECIFIC 2-HYDROXYACID DEHYDROGENASE FAMILY PROTEIN (AFU_ORTHOLOGUE AFUA_6G10090)"/>
    <property type="match status" value="1"/>
</dbReference>
<dbReference type="Pfam" id="PF00389">
    <property type="entry name" value="2-Hacid_dh"/>
    <property type="match status" value="1"/>
</dbReference>
<feature type="domain" description="D-isomer specific 2-hydroxyacid dehydrogenase catalytic" evidence="5">
    <location>
        <begin position="23"/>
        <end position="314"/>
    </location>
</feature>
<keyword evidence="3" id="KW-0520">NAD</keyword>
<evidence type="ECO:0000313" key="7">
    <source>
        <dbReference type="EMBL" id="BDZ51996.1"/>
    </source>
</evidence>
<accession>A0ABM8GU72</accession>
<dbReference type="InterPro" id="IPR006140">
    <property type="entry name" value="D-isomer_DH_NAD-bd"/>
</dbReference>
<reference evidence="8" key="1">
    <citation type="journal article" date="2019" name="Int. J. Syst. Evol. Microbiol.">
        <title>The Global Catalogue of Microorganisms (GCM) 10K type strain sequencing project: providing services to taxonomists for standard genome sequencing and annotation.</title>
        <authorList>
            <consortium name="The Broad Institute Genomics Platform"/>
            <consortium name="The Broad Institute Genome Sequencing Center for Infectious Disease"/>
            <person name="Wu L."/>
            <person name="Ma J."/>
        </authorList>
    </citation>
    <scope>NUCLEOTIDE SEQUENCE [LARGE SCALE GENOMIC DNA]</scope>
    <source>
        <strain evidence="8">NBRC 108728</strain>
    </source>
</reference>
<name>A0ABM8GU72_9MICO</name>
<dbReference type="PROSITE" id="PS00671">
    <property type="entry name" value="D_2_HYDROXYACID_DH_3"/>
    <property type="match status" value="1"/>
</dbReference>
<evidence type="ECO:0000259" key="6">
    <source>
        <dbReference type="Pfam" id="PF02826"/>
    </source>
</evidence>
<feature type="domain" description="D-isomer specific 2-hydroxyacid dehydrogenase NAD-binding" evidence="6">
    <location>
        <begin position="113"/>
        <end position="286"/>
    </location>
</feature>
<dbReference type="Gene3D" id="3.40.50.720">
    <property type="entry name" value="NAD(P)-binding Rossmann-like Domain"/>
    <property type="match status" value="2"/>
</dbReference>
<protein>
    <submittedName>
        <fullName evidence="7">2-hydroxyacid dehydrogenase</fullName>
    </submittedName>
</protein>
<dbReference type="InterPro" id="IPR006139">
    <property type="entry name" value="D-isomer_2_OHA_DH_cat_dom"/>
</dbReference>
<dbReference type="CDD" id="cd12169">
    <property type="entry name" value="PGDH_like_1"/>
    <property type="match status" value="1"/>
</dbReference>
<sequence>MPARLTILDDYQSVALTSAEWSRVSTTYEIDVETEHIDAEDALVERLADSEVVVAMRERTAFPAAVLARLPKLKLLVTTGMQNASIDVAAAAAQGVVVSGTQGSGREVAELTMAMILNLARNVIAEDRSMHEGGWQHTIGVRLEGKRLGLVGLGKQGAWVAELALAFRMEVVAWSPNLTPERAASHGVTAVDKEELFETSDFVSVHVPLTEDTRGLIGAEELALVKDGAFLVNTSRGPIVDSEALLMALMVDTLAGAALDVYDVEPLPASDPLRKLSNVILLPHIGYVTREVYATFFGQAVEDVLAFLDGSPVRTL</sequence>